<accession>A0A914QXM3</accession>
<dbReference type="Proteomes" id="UP000887578">
    <property type="component" value="Unplaced"/>
</dbReference>
<dbReference type="CDD" id="cd00037">
    <property type="entry name" value="CLECT"/>
    <property type="match status" value="2"/>
</dbReference>
<organism evidence="2 3">
    <name type="scientific">Panagrolaimus davidi</name>
    <dbReference type="NCBI Taxonomy" id="227884"/>
    <lineage>
        <taxon>Eukaryota</taxon>
        <taxon>Metazoa</taxon>
        <taxon>Ecdysozoa</taxon>
        <taxon>Nematoda</taxon>
        <taxon>Chromadorea</taxon>
        <taxon>Rhabditida</taxon>
        <taxon>Tylenchina</taxon>
        <taxon>Panagrolaimomorpha</taxon>
        <taxon>Panagrolaimoidea</taxon>
        <taxon>Panagrolaimidae</taxon>
        <taxon>Panagrolaimus</taxon>
    </lineage>
</organism>
<dbReference type="InterPro" id="IPR001304">
    <property type="entry name" value="C-type_lectin-like"/>
</dbReference>
<name>A0A914QXM3_9BILA</name>
<reference evidence="3" key="1">
    <citation type="submission" date="2022-11" db="UniProtKB">
        <authorList>
            <consortium name="WormBaseParasite"/>
        </authorList>
    </citation>
    <scope>IDENTIFICATION</scope>
</reference>
<evidence type="ECO:0000259" key="1">
    <source>
        <dbReference type="PROSITE" id="PS50041"/>
    </source>
</evidence>
<sequence length="145" mass="16524">MSDFWIGLNKFEIPGNWSWTDYSPLDFKDWAPSEPSNLSLNCASMNLDKENWHAIDCNLPKPYICGAEKTVYDTTISPTFFPSQFNCSGNYFYFASTHSCYGINHNLESNWSAAEINCVNQSGHLASFHTYEEANFLSCKITVFI</sequence>
<dbReference type="Pfam" id="PF00059">
    <property type="entry name" value="Lectin_C"/>
    <property type="match status" value="1"/>
</dbReference>
<dbReference type="InterPro" id="IPR016187">
    <property type="entry name" value="CTDL_fold"/>
</dbReference>
<dbReference type="InterPro" id="IPR050111">
    <property type="entry name" value="C-type_lectin/snaclec_domain"/>
</dbReference>
<proteinExistence type="predicted"/>
<dbReference type="WBParaSite" id="PDA_v2.g9045.t1">
    <property type="protein sequence ID" value="PDA_v2.g9045.t1"/>
    <property type="gene ID" value="PDA_v2.g9045"/>
</dbReference>
<dbReference type="AlphaFoldDB" id="A0A914QXM3"/>
<evidence type="ECO:0000313" key="2">
    <source>
        <dbReference type="Proteomes" id="UP000887578"/>
    </source>
</evidence>
<dbReference type="PANTHER" id="PTHR22803">
    <property type="entry name" value="MANNOSE, PHOSPHOLIPASE, LECTIN RECEPTOR RELATED"/>
    <property type="match status" value="1"/>
</dbReference>
<feature type="domain" description="C-type lectin" evidence="1">
    <location>
        <begin position="1"/>
        <end position="66"/>
    </location>
</feature>
<keyword evidence="2" id="KW-1185">Reference proteome</keyword>
<dbReference type="Gene3D" id="3.10.100.10">
    <property type="entry name" value="Mannose-Binding Protein A, subunit A"/>
    <property type="match status" value="2"/>
</dbReference>
<dbReference type="PROSITE" id="PS50041">
    <property type="entry name" value="C_TYPE_LECTIN_2"/>
    <property type="match status" value="1"/>
</dbReference>
<dbReference type="InterPro" id="IPR016186">
    <property type="entry name" value="C-type_lectin-like/link_sf"/>
</dbReference>
<evidence type="ECO:0000313" key="3">
    <source>
        <dbReference type="WBParaSite" id="PDA_v2.g9045.t1"/>
    </source>
</evidence>
<protein>
    <submittedName>
        <fullName evidence="3">C-type lectin domain-containing protein</fullName>
    </submittedName>
</protein>
<dbReference type="SUPFAM" id="SSF56436">
    <property type="entry name" value="C-type lectin-like"/>
    <property type="match status" value="2"/>
</dbReference>